<dbReference type="EMBL" id="JACHCA010000007">
    <property type="protein sequence ID" value="MBB6128726.1"/>
    <property type="molecule type" value="Genomic_DNA"/>
</dbReference>
<dbReference type="Proteomes" id="UP000548326">
    <property type="component" value="Unassembled WGS sequence"/>
</dbReference>
<dbReference type="AlphaFoldDB" id="A0A841JGJ8"/>
<evidence type="ECO:0000313" key="1">
    <source>
        <dbReference type="EMBL" id="MBB6128726.1"/>
    </source>
</evidence>
<protein>
    <submittedName>
        <fullName evidence="1">Uncharacterized protein</fullName>
    </submittedName>
</protein>
<comment type="caution">
    <text evidence="1">The sequence shown here is derived from an EMBL/GenBank/DDBJ whole genome shotgun (WGS) entry which is preliminary data.</text>
</comment>
<gene>
    <name evidence="1" type="ORF">HDF22_002849</name>
</gene>
<evidence type="ECO:0000313" key="2">
    <source>
        <dbReference type="Proteomes" id="UP000548326"/>
    </source>
</evidence>
<proteinExistence type="predicted"/>
<sequence>MTIVKVKHFASEQIIYNISQYYNTGAFMQIYSYYGIIKTF</sequence>
<reference evidence="1 2" key="1">
    <citation type="submission" date="2020-08" db="EMBL/GenBank/DDBJ databases">
        <title>Genomic Encyclopedia of Type Strains, Phase IV (KMG-V): Genome sequencing to study the core and pangenomes of soil and plant-associated prokaryotes.</title>
        <authorList>
            <person name="Whitman W."/>
        </authorList>
    </citation>
    <scope>NUCLEOTIDE SEQUENCE [LARGE SCALE GENOMIC DNA]</scope>
    <source>
        <strain evidence="1 2">MP601</strain>
    </source>
</reference>
<organism evidence="1 2">
    <name type="scientific">Mucilaginibacter lappiensis</name>
    <dbReference type="NCBI Taxonomy" id="354630"/>
    <lineage>
        <taxon>Bacteria</taxon>
        <taxon>Pseudomonadati</taxon>
        <taxon>Bacteroidota</taxon>
        <taxon>Sphingobacteriia</taxon>
        <taxon>Sphingobacteriales</taxon>
        <taxon>Sphingobacteriaceae</taxon>
        <taxon>Mucilaginibacter</taxon>
    </lineage>
</organism>
<name>A0A841JGJ8_9SPHI</name>
<accession>A0A841JGJ8</accession>